<keyword evidence="5 6" id="KW-0472">Membrane</keyword>
<dbReference type="RefSeq" id="WP_015780601.1">
    <property type="nucleotide sequence ID" value="NC_013166.1"/>
</dbReference>
<evidence type="ECO:0000256" key="4">
    <source>
        <dbReference type="ARBA" id="ARBA00022989"/>
    </source>
</evidence>
<dbReference type="AlphaFoldDB" id="C7RCK3"/>
<comment type="subcellular location">
    <subcellularLocation>
        <location evidence="1">Cell membrane</location>
        <topology evidence="1">Single-pass membrane protein</topology>
    </subcellularLocation>
</comment>
<dbReference type="OrthoDB" id="7359894at2"/>
<dbReference type="STRING" id="523791.Kkor_1583"/>
<keyword evidence="2" id="KW-1003">Cell membrane</keyword>
<evidence type="ECO:0000256" key="3">
    <source>
        <dbReference type="ARBA" id="ARBA00022692"/>
    </source>
</evidence>
<proteinExistence type="predicted"/>
<sequence length="59" mass="6647">MAQLKRSKDRMIAGVCGGLAKWLGWKPNPTRLVYVLLSIFTAFAGVLVYLILWIVLPEE</sequence>
<feature type="transmembrane region" description="Helical" evidence="6">
    <location>
        <begin position="32"/>
        <end position="56"/>
    </location>
</feature>
<evidence type="ECO:0000256" key="2">
    <source>
        <dbReference type="ARBA" id="ARBA00022475"/>
    </source>
</evidence>
<feature type="domain" description="Phage shock protein PspC N-terminal" evidence="7">
    <location>
        <begin position="3"/>
        <end position="59"/>
    </location>
</feature>
<protein>
    <submittedName>
        <fullName evidence="8">Phage shock protein C, PspC</fullName>
    </submittedName>
</protein>
<reference evidence="8 9" key="1">
    <citation type="journal article" date="2009" name="Stand. Genomic Sci.">
        <title>Complete genome sequence of Kangiella koreensis type strain (SW-125).</title>
        <authorList>
            <person name="Han C."/>
            <person name="Sikorski J."/>
            <person name="Lapidus A."/>
            <person name="Nolan M."/>
            <person name="Glavina Del Rio T."/>
            <person name="Tice H."/>
            <person name="Cheng J.F."/>
            <person name="Lucas S."/>
            <person name="Chen F."/>
            <person name="Copeland A."/>
            <person name="Ivanova N."/>
            <person name="Mavromatis K."/>
            <person name="Ovchinnikova G."/>
            <person name="Pati A."/>
            <person name="Bruce D."/>
            <person name="Goodwin L."/>
            <person name="Pitluck S."/>
            <person name="Chen A."/>
            <person name="Palaniappan K."/>
            <person name="Land M."/>
            <person name="Hauser L."/>
            <person name="Chang Y.J."/>
            <person name="Jeffries C.D."/>
            <person name="Chain P."/>
            <person name="Saunders E."/>
            <person name="Brettin T."/>
            <person name="Goker M."/>
            <person name="Tindall B.J."/>
            <person name="Bristow J."/>
            <person name="Eisen J.A."/>
            <person name="Markowitz V."/>
            <person name="Hugenholtz P."/>
            <person name="Kyrpides N.C."/>
            <person name="Klenk H.P."/>
            <person name="Detter J.C."/>
        </authorList>
    </citation>
    <scope>NUCLEOTIDE SEQUENCE [LARGE SCALE GENOMIC DNA]</scope>
    <source>
        <strain evidence="9">DSM 16069 / KCTC 12182 / SW-125</strain>
    </source>
</reference>
<evidence type="ECO:0000259" key="7">
    <source>
        <dbReference type="Pfam" id="PF04024"/>
    </source>
</evidence>
<dbReference type="GO" id="GO:0005886">
    <property type="term" value="C:plasma membrane"/>
    <property type="evidence" value="ECO:0007669"/>
    <property type="project" value="UniProtKB-SubCell"/>
</dbReference>
<evidence type="ECO:0000256" key="1">
    <source>
        <dbReference type="ARBA" id="ARBA00004162"/>
    </source>
</evidence>
<name>C7RCK3_KANKD</name>
<dbReference type="HOGENOM" id="CLU_143433_5_0_6"/>
<dbReference type="KEGG" id="kko:Kkor_1583"/>
<evidence type="ECO:0000313" key="8">
    <source>
        <dbReference type="EMBL" id="ACV26995.1"/>
    </source>
</evidence>
<dbReference type="EMBL" id="CP001707">
    <property type="protein sequence ID" value="ACV26995.1"/>
    <property type="molecule type" value="Genomic_DNA"/>
</dbReference>
<dbReference type="InterPro" id="IPR052027">
    <property type="entry name" value="PspC"/>
</dbReference>
<dbReference type="eggNOG" id="COG1983">
    <property type="taxonomic scope" value="Bacteria"/>
</dbReference>
<organism evidence="8 9">
    <name type="scientific">Kangiella koreensis (strain DSM 16069 / JCM 12317 / KCTC 12182 / SW-125)</name>
    <dbReference type="NCBI Taxonomy" id="523791"/>
    <lineage>
        <taxon>Bacteria</taxon>
        <taxon>Pseudomonadati</taxon>
        <taxon>Pseudomonadota</taxon>
        <taxon>Gammaproteobacteria</taxon>
        <taxon>Kangiellales</taxon>
        <taxon>Kangiellaceae</taxon>
        <taxon>Kangiella</taxon>
    </lineage>
</organism>
<keyword evidence="9" id="KW-1185">Reference proteome</keyword>
<accession>C7RCK3</accession>
<evidence type="ECO:0000256" key="5">
    <source>
        <dbReference type="ARBA" id="ARBA00023136"/>
    </source>
</evidence>
<dbReference type="InterPro" id="IPR007168">
    <property type="entry name" value="Phageshock_PspC_N"/>
</dbReference>
<keyword evidence="3 6" id="KW-0812">Transmembrane</keyword>
<evidence type="ECO:0000313" key="9">
    <source>
        <dbReference type="Proteomes" id="UP000001231"/>
    </source>
</evidence>
<dbReference type="Pfam" id="PF04024">
    <property type="entry name" value="PspC"/>
    <property type="match status" value="1"/>
</dbReference>
<keyword evidence="4 6" id="KW-1133">Transmembrane helix</keyword>
<dbReference type="Proteomes" id="UP000001231">
    <property type="component" value="Chromosome"/>
</dbReference>
<gene>
    <name evidence="8" type="ordered locus">Kkor_1583</name>
</gene>
<dbReference type="PANTHER" id="PTHR33885">
    <property type="entry name" value="PHAGE SHOCK PROTEIN C"/>
    <property type="match status" value="1"/>
</dbReference>
<dbReference type="PANTHER" id="PTHR33885:SF3">
    <property type="entry name" value="PHAGE SHOCK PROTEIN C"/>
    <property type="match status" value="1"/>
</dbReference>
<evidence type="ECO:0000256" key="6">
    <source>
        <dbReference type="SAM" id="Phobius"/>
    </source>
</evidence>
<dbReference type="InParanoid" id="C7RCK3"/>